<dbReference type="PANTHER" id="PTHR46272">
    <property type="entry name" value="G_PROTEIN_RECEP_F1_2 DOMAIN-CONTAINING PROTEIN"/>
    <property type="match status" value="1"/>
</dbReference>
<feature type="transmembrane region" description="Helical" evidence="10">
    <location>
        <begin position="101"/>
        <end position="122"/>
    </location>
</feature>
<dbReference type="OMA" id="IWIIVVY"/>
<keyword evidence="12" id="KW-1185">Reference proteome</keyword>
<feature type="transmembrane region" description="Helical" evidence="10">
    <location>
        <begin position="189"/>
        <end position="208"/>
    </location>
</feature>
<feature type="transmembrane region" description="Helical" evidence="10">
    <location>
        <begin position="379"/>
        <end position="402"/>
    </location>
</feature>
<keyword evidence="5" id="KW-0297">G-protein coupled receptor</keyword>
<keyword evidence="6 10" id="KW-0472">Membrane</keyword>
<feature type="transmembrane region" description="Helical" evidence="10">
    <location>
        <begin position="134"/>
        <end position="153"/>
    </location>
</feature>
<evidence type="ECO:0000256" key="5">
    <source>
        <dbReference type="ARBA" id="ARBA00023040"/>
    </source>
</evidence>
<proteinExistence type="predicted"/>
<dbReference type="InterPro" id="IPR000276">
    <property type="entry name" value="GPCR_Rhodpsn"/>
</dbReference>
<evidence type="ECO:0000256" key="2">
    <source>
        <dbReference type="ARBA" id="ARBA00022475"/>
    </source>
</evidence>
<dbReference type="Gene3D" id="1.20.1070.10">
    <property type="entry name" value="Rhodopsin 7-helix transmembrane proteins"/>
    <property type="match status" value="2"/>
</dbReference>
<evidence type="ECO:0000256" key="8">
    <source>
        <dbReference type="ARBA" id="ARBA00023224"/>
    </source>
</evidence>
<evidence type="ECO:0000256" key="6">
    <source>
        <dbReference type="ARBA" id="ARBA00023136"/>
    </source>
</evidence>
<feature type="domain" description="G-protein coupled receptors family 1 profile" evidence="11">
    <location>
        <begin position="25"/>
        <end position="438"/>
    </location>
</feature>
<dbReference type="OrthoDB" id="10040416at2759"/>
<keyword evidence="2" id="KW-1003">Cell membrane</keyword>
<accession>A0A9J7KK93</accession>
<dbReference type="SUPFAM" id="SSF81321">
    <property type="entry name" value="Family A G protein-coupled receptor-like"/>
    <property type="match status" value="1"/>
</dbReference>
<sequence>MTPDEILTLAVKVYYPAIVIFGLPANALTLYILIRRRRQRPSEAKTTPGLYLIALAVADSLVLIFIVFIETVVHFVILDRRVSFGGFCPFLITLDYGAHNASIWIIVVYTVERFIGVYLPIWKYKVSNPRTAKLTIAGVYVCSYVLALPHFFAEAPTAVQDGNMTIYRCGEVENLSADYRLGLIWGQSALSYLIPYLVIIVFNGMIIYKLRNMRKIGPGIVRQMSEVTATAVSTSIQPRAETSDSNSPQPTFLQKRIKEEMEAAAQKAGKSEGVNSRDNSRVTTRVEIHPRPLSASSDNQDSSTDGDRKETLAPVETTSPPRAAASDVSNTAATEPAPESRPFSPMLPRGKARPDSLRARVLKKASTQKPATRSKNKPVVVLITISAMFVLLWFPRLVTFLMARTNNVDRFDDFSYRVALEVSSMLGVLNSAINVFLYAYADSRFRNDLVSILTCGRR</sequence>
<feature type="compositionally biased region" description="Polar residues" evidence="9">
    <location>
        <begin position="294"/>
        <end position="303"/>
    </location>
</feature>
<evidence type="ECO:0000256" key="4">
    <source>
        <dbReference type="ARBA" id="ARBA00022989"/>
    </source>
</evidence>
<dbReference type="GeneID" id="118407234"/>
<dbReference type="CDD" id="cd14978">
    <property type="entry name" value="7tmA_FMRFamide_R-like"/>
    <property type="match status" value="1"/>
</dbReference>
<comment type="subcellular location">
    <subcellularLocation>
        <location evidence="1">Cell membrane</location>
        <topology evidence="1">Multi-pass membrane protein</topology>
    </subcellularLocation>
</comment>
<keyword evidence="8" id="KW-0807">Transducer</keyword>
<evidence type="ECO:0000313" key="12">
    <source>
        <dbReference type="Proteomes" id="UP000001554"/>
    </source>
</evidence>
<dbReference type="KEGG" id="bfo:118407234"/>
<dbReference type="AlphaFoldDB" id="A0A9J7KK93"/>
<evidence type="ECO:0000256" key="9">
    <source>
        <dbReference type="SAM" id="MobiDB-lite"/>
    </source>
</evidence>
<reference evidence="13" key="2">
    <citation type="submission" date="2025-08" db="UniProtKB">
        <authorList>
            <consortium name="RefSeq"/>
        </authorList>
    </citation>
    <scope>IDENTIFICATION</scope>
    <source>
        <strain evidence="13">S238N-H82</strain>
        <tissue evidence="13">Testes</tissue>
    </source>
</reference>
<feature type="transmembrane region" description="Helical" evidence="10">
    <location>
        <begin position="50"/>
        <end position="77"/>
    </location>
</feature>
<evidence type="ECO:0000256" key="1">
    <source>
        <dbReference type="ARBA" id="ARBA00004651"/>
    </source>
</evidence>
<dbReference type="PANTHER" id="PTHR46272:SF2">
    <property type="entry name" value="OCTOPAMINE RECEPTOR-LIKE"/>
    <property type="match status" value="1"/>
</dbReference>
<evidence type="ECO:0000256" key="3">
    <source>
        <dbReference type="ARBA" id="ARBA00022692"/>
    </source>
</evidence>
<dbReference type="InterPro" id="IPR052477">
    <property type="entry name" value="Orphan_GPCR1"/>
</dbReference>
<gene>
    <name evidence="13" type="primary">LOC118407234</name>
</gene>
<dbReference type="Proteomes" id="UP000001554">
    <property type="component" value="Chromosome 19"/>
</dbReference>
<feature type="region of interest" description="Disordered" evidence="9">
    <location>
        <begin position="261"/>
        <end position="355"/>
    </location>
</feature>
<protein>
    <submittedName>
        <fullName evidence="13">Probable G-protein coupled receptor 139</fullName>
    </submittedName>
</protein>
<dbReference type="Pfam" id="PF00001">
    <property type="entry name" value="7tm_1"/>
    <property type="match status" value="1"/>
</dbReference>
<evidence type="ECO:0000256" key="7">
    <source>
        <dbReference type="ARBA" id="ARBA00023170"/>
    </source>
</evidence>
<dbReference type="PROSITE" id="PS50262">
    <property type="entry name" value="G_PROTEIN_RECEP_F1_2"/>
    <property type="match status" value="1"/>
</dbReference>
<dbReference type="RefSeq" id="XP_035663578.1">
    <property type="nucleotide sequence ID" value="XM_035807685.1"/>
</dbReference>
<dbReference type="InterPro" id="IPR017452">
    <property type="entry name" value="GPCR_Rhodpsn_7TM"/>
</dbReference>
<reference evidence="12" key="1">
    <citation type="journal article" date="2020" name="Nat. Ecol. Evol.">
        <title>Deeply conserved synteny resolves early events in vertebrate evolution.</title>
        <authorList>
            <person name="Simakov O."/>
            <person name="Marletaz F."/>
            <person name="Yue J.X."/>
            <person name="O'Connell B."/>
            <person name="Jenkins J."/>
            <person name="Brandt A."/>
            <person name="Calef R."/>
            <person name="Tung C.H."/>
            <person name="Huang T.K."/>
            <person name="Schmutz J."/>
            <person name="Satoh N."/>
            <person name="Yu J.K."/>
            <person name="Putnam N.H."/>
            <person name="Green R.E."/>
            <person name="Rokhsar D.S."/>
        </authorList>
    </citation>
    <scope>NUCLEOTIDE SEQUENCE [LARGE SCALE GENOMIC DNA]</scope>
    <source>
        <strain evidence="12">S238N-H82</strain>
    </source>
</reference>
<name>A0A9J7KK93_BRAFL</name>
<feature type="transmembrane region" description="Helical" evidence="10">
    <location>
        <begin position="422"/>
        <end position="441"/>
    </location>
</feature>
<dbReference type="GO" id="GO:0004930">
    <property type="term" value="F:G protein-coupled receptor activity"/>
    <property type="evidence" value="ECO:0007669"/>
    <property type="project" value="UniProtKB-KW"/>
</dbReference>
<keyword evidence="3 10" id="KW-0812">Transmembrane</keyword>
<organism evidence="12 13">
    <name type="scientific">Branchiostoma floridae</name>
    <name type="common">Florida lancelet</name>
    <name type="synonym">Amphioxus</name>
    <dbReference type="NCBI Taxonomy" id="7739"/>
    <lineage>
        <taxon>Eukaryota</taxon>
        <taxon>Metazoa</taxon>
        <taxon>Chordata</taxon>
        <taxon>Cephalochordata</taxon>
        <taxon>Leptocardii</taxon>
        <taxon>Amphioxiformes</taxon>
        <taxon>Branchiostomatidae</taxon>
        <taxon>Branchiostoma</taxon>
    </lineage>
</organism>
<evidence type="ECO:0000256" key="10">
    <source>
        <dbReference type="SAM" id="Phobius"/>
    </source>
</evidence>
<feature type="compositionally biased region" description="Basic and acidic residues" evidence="9">
    <location>
        <begin position="278"/>
        <end position="290"/>
    </location>
</feature>
<feature type="transmembrane region" description="Helical" evidence="10">
    <location>
        <begin position="13"/>
        <end position="34"/>
    </location>
</feature>
<evidence type="ECO:0000313" key="13">
    <source>
        <dbReference type="RefSeq" id="XP_035663578.1"/>
    </source>
</evidence>
<evidence type="ECO:0000259" key="11">
    <source>
        <dbReference type="PROSITE" id="PS50262"/>
    </source>
</evidence>
<dbReference type="PRINTS" id="PR00237">
    <property type="entry name" value="GPCRRHODOPSN"/>
</dbReference>
<keyword evidence="4 10" id="KW-1133">Transmembrane helix</keyword>
<keyword evidence="7 13" id="KW-0675">Receptor</keyword>
<dbReference type="GO" id="GO:0005886">
    <property type="term" value="C:plasma membrane"/>
    <property type="evidence" value="ECO:0007669"/>
    <property type="project" value="UniProtKB-SubCell"/>
</dbReference>